<sequence>MHLWLAIHVEVYHRGLPILSASRGKPQRVCTSCDETPKANRPLEVIRAEMFNIYYAQMCLVNYICVHFCPCVPTPLTDPAHAMNCNMCIPSPVYPTIKQEELDPEPAILDLRVRRPGTPDYTLNYPSPNYSPLPTEFRMQTDSLPLAFSDVLMTNAPELESASAYEEFKQRIMAQMRSSSNTTNTNMRRKQKQDEKSNDPVYLEKRKKNNEAAKRSRDARRAKEDEIAIRCAFLEQENMRLKIKLASLESEAERLRKLTIYNH</sequence>
<gene>
    <name evidence="9" type="ORF">NQ318_006209</name>
</gene>
<dbReference type="AlphaFoldDB" id="A0AAV8YGM4"/>
<evidence type="ECO:0000313" key="10">
    <source>
        <dbReference type="Proteomes" id="UP001162162"/>
    </source>
</evidence>
<evidence type="ECO:0000256" key="5">
    <source>
        <dbReference type="ARBA" id="ARBA00023242"/>
    </source>
</evidence>
<evidence type="ECO:0000256" key="3">
    <source>
        <dbReference type="ARBA" id="ARBA00023125"/>
    </source>
</evidence>
<keyword evidence="10" id="KW-1185">Reference proteome</keyword>
<keyword evidence="5" id="KW-0539">Nucleus</keyword>
<evidence type="ECO:0000256" key="6">
    <source>
        <dbReference type="SAM" id="Coils"/>
    </source>
</evidence>
<reference evidence="9" key="1">
    <citation type="journal article" date="2023" name="Insect Mol. Biol.">
        <title>Genome sequencing provides insights into the evolution of gene families encoding plant cell wall-degrading enzymes in longhorned beetles.</title>
        <authorList>
            <person name="Shin N.R."/>
            <person name="Okamura Y."/>
            <person name="Kirsch R."/>
            <person name="Pauchet Y."/>
        </authorList>
    </citation>
    <scope>NUCLEOTIDE SEQUENCE</scope>
    <source>
        <strain evidence="9">AMC_N1</strain>
    </source>
</reference>
<keyword evidence="3" id="KW-0238">DNA-binding</keyword>
<keyword evidence="6" id="KW-0175">Coiled coil</keyword>
<accession>A0AAV8YGM4</accession>
<keyword evidence="4" id="KW-0804">Transcription</keyword>
<dbReference type="InterPro" id="IPR004827">
    <property type="entry name" value="bZIP"/>
</dbReference>
<dbReference type="Proteomes" id="UP001162162">
    <property type="component" value="Unassembled WGS sequence"/>
</dbReference>
<dbReference type="SMART" id="SM00338">
    <property type="entry name" value="BRLZ"/>
    <property type="match status" value="1"/>
</dbReference>
<dbReference type="SUPFAM" id="SSF57959">
    <property type="entry name" value="Leucine zipper domain"/>
    <property type="match status" value="1"/>
</dbReference>
<comment type="caution">
    <text evidence="9">The sequence shown here is derived from an EMBL/GenBank/DDBJ whole genome shotgun (WGS) entry which is preliminary data.</text>
</comment>
<evidence type="ECO:0000256" key="4">
    <source>
        <dbReference type="ARBA" id="ARBA00023163"/>
    </source>
</evidence>
<dbReference type="PANTHER" id="PTHR11988:SF27">
    <property type="entry name" value="GH27708P"/>
    <property type="match status" value="1"/>
</dbReference>
<evidence type="ECO:0000256" key="2">
    <source>
        <dbReference type="ARBA" id="ARBA00023015"/>
    </source>
</evidence>
<evidence type="ECO:0000256" key="7">
    <source>
        <dbReference type="SAM" id="MobiDB-lite"/>
    </source>
</evidence>
<protein>
    <recommendedName>
        <fullName evidence="8">BZIP domain-containing protein</fullName>
    </recommendedName>
</protein>
<dbReference type="Gene3D" id="1.20.5.170">
    <property type="match status" value="1"/>
</dbReference>
<evidence type="ECO:0000259" key="8">
    <source>
        <dbReference type="PROSITE" id="PS50217"/>
    </source>
</evidence>
<dbReference type="PROSITE" id="PS50217">
    <property type="entry name" value="BZIP"/>
    <property type="match status" value="1"/>
</dbReference>
<keyword evidence="2" id="KW-0805">Transcription regulation</keyword>
<feature type="compositionally biased region" description="Basic and acidic residues" evidence="7">
    <location>
        <begin position="192"/>
        <end position="221"/>
    </location>
</feature>
<feature type="domain" description="BZIP" evidence="8">
    <location>
        <begin position="199"/>
        <end position="256"/>
    </location>
</feature>
<dbReference type="CDD" id="cd14695">
    <property type="entry name" value="bZIP_HLF"/>
    <property type="match status" value="1"/>
</dbReference>
<dbReference type="EMBL" id="JAPWTK010000103">
    <property type="protein sequence ID" value="KAJ8950235.1"/>
    <property type="molecule type" value="Genomic_DNA"/>
</dbReference>
<evidence type="ECO:0000256" key="1">
    <source>
        <dbReference type="ARBA" id="ARBA00004123"/>
    </source>
</evidence>
<evidence type="ECO:0000313" key="9">
    <source>
        <dbReference type="EMBL" id="KAJ8950235.1"/>
    </source>
</evidence>
<dbReference type="GO" id="GO:0005634">
    <property type="term" value="C:nucleus"/>
    <property type="evidence" value="ECO:0007669"/>
    <property type="project" value="UniProtKB-SubCell"/>
</dbReference>
<dbReference type="Pfam" id="PF07716">
    <property type="entry name" value="bZIP_2"/>
    <property type="match status" value="1"/>
</dbReference>
<dbReference type="InterPro" id="IPR046347">
    <property type="entry name" value="bZIP_sf"/>
</dbReference>
<feature type="coiled-coil region" evidence="6">
    <location>
        <begin position="231"/>
        <end position="258"/>
    </location>
</feature>
<dbReference type="InterPro" id="IPR040223">
    <property type="entry name" value="PAR_bZIP"/>
</dbReference>
<proteinExistence type="predicted"/>
<name>A0AAV8YGM4_9CUCU</name>
<dbReference type="PANTHER" id="PTHR11988">
    <property type="entry name" value="THYROTROPH EMBRYONIC FACTOR RELATED"/>
    <property type="match status" value="1"/>
</dbReference>
<dbReference type="GO" id="GO:0000978">
    <property type="term" value="F:RNA polymerase II cis-regulatory region sequence-specific DNA binding"/>
    <property type="evidence" value="ECO:0007669"/>
    <property type="project" value="TreeGrafter"/>
</dbReference>
<feature type="compositionally biased region" description="Polar residues" evidence="7">
    <location>
        <begin position="176"/>
        <end position="186"/>
    </location>
</feature>
<feature type="region of interest" description="Disordered" evidence="7">
    <location>
        <begin position="176"/>
        <end position="221"/>
    </location>
</feature>
<dbReference type="GO" id="GO:0000981">
    <property type="term" value="F:DNA-binding transcription factor activity, RNA polymerase II-specific"/>
    <property type="evidence" value="ECO:0007669"/>
    <property type="project" value="TreeGrafter"/>
</dbReference>
<comment type="subcellular location">
    <subcellularLocation>
        <location evidence="1">Nucleus</location>
    </subcellularLocation>
</comment>
<organism evidence="9 10">
    <name type="scientific">Aromia moschata</name>
    <dbReference type="NCBI Taxonomy" id="1265417"/>
    <lineage>
        <taxon>Eukaryota</taxon>
        <taxon>Metazoa</taxon>
        <taxon>Ecdysozoa</taxon>
        <taxon>Arthropoda</taxon>
        <taxon>Hexapoda</taxon>
        <taxon>Insecta</taxon>
        <taxon>Pterygota</taxon>
        <taxon>Neoptera</taxon>
        <taxon>Endopterygota</taxon>
        <taxon>Coleoptera</taxon>
        <taxon>Polyphaga</taxon>
        <taxon>Cucujiformia</taxon>
        <taxon>Chrysomeloidea</taxon>
        <taxon>Cerambycidae</taxon>
        <taxon>Cerambycinae</taxon>
        <taxon>Callichromatini</taxon>
        <taxon>Aromia</taxon>
    </lineage>
</organism>